<keyword evidence="7" id="KW-0067">ATP-binding</keyword>
<evidence type="ECO:0000256" key="10">
    <source>
        <dbReference type="SAM" id="Phobius"/>
    </source>
</evidence>
<feature type="domain" description="ABC transporter" evidence="11">
    <location>
        <begin position="394"/>
        <end position="628"/>
    </location>
</feature>
<dbReference type="SUPFAM" id="SSF90123">
    <property type="entry name" value="ABC transporter transmembrane region"/>
    <property type="match status" value="1"/>
</dbReference>
<keyword evidence="8 10" id="KW-1133">Transmembrane helix</keyword>
<feature type="domain" description="ABC transmembrane type-1" evidence="12">
    <location>
        <begin position="78"/>
        <end position="360"/>
    </location>
</feature>
<dbReference type="GO" id="GO:0140359">
    <property type="term" value="F:ABC-type transporter activity"/>
    <property type="evidence" value="ECO:0007669"/>
    <property type="project" value="InterPro"/>
</dbReference>
<evidence type="ECO:0000259" key="12">
    <source>
        <dbReference type="PROSITE" id="PS50929"/>
    </source>
</evidence>
<dbReference type="GO" id="GO:0016020">
    <property type="term" value="C:membrane"/>
    <property type="evidence" value="ECO:0007669"/>
    <property type="project" value="UniProtKB-SubCell"/>
</dbReference>
<reference evidence="13" key="1">
    <citation type="submission" date="2020-05" db="EMBL/GenBank/DDBJ databases">
        <authorList>
            <person name="Chiriac C."/>
            <person name="Salcher M."/>
            <person name="Ghai R."/>
            <person name="Kavagutti S V."/>
        </authorList>
    </citation>
    <scope>NUCLEOTIDE SEQUENCE</scope>
</reference>
<keyword evidence="3" id="KW-1003">Cell membrane</keyword>
<evidence type="ECO:0000256" key="5">
    <source>
        <dbReference type="ARBA" id="ARBA00022692"/>
    </source>
</evidence>
<keyword evidence="2" id="KW-0813">Transport</keyword>
<dbReference type="Gene3D" id="1.20.1560.10">
    <property type="entry name" value="ABC transporter type 1, transmembrane domain"/>
    <property type="match status" value="1"/>
</dbReference>
<feature type="transmembrane region" description="Helical" evidence="10">
    <location>
        <begin position="218"/>
        <end position="237"/>
    </location>
</feature>
<dbReference type="InterPro" id="IPR011527">
    <property type="entry name" value="ABC1_TM_dom"/>
</dbReference>
<evidence type="ECO:0000256" key="6">
    <source>
        <dbReference type="ARBA" id="ARBA00022741"/>
    </source>
</evidence>
<feature type="transmembrane region" description="Helical" evidence="10">
    <location>
        <begin position="192"/>
        <end position="212"/>
    </location>
</feature>
<feature type="transmembrane region" description="Helical" evidence="10">
    <location>
        <begin position="305"/>
        <end position="325"/>
    </location>
</feature>
<evidence type="ECO:0000256" key="7">
    <source>
        <dbReference type="ARBA" id="ARBA00022840"/>
    </source>
</evidence>
<dbReference type="InterPro" id="IPR036640">
    <property type="entry name" value="ABC1_TM_sf"/>
</dbReference>
<keyword evidence="4" id="KW-0997">Cell inner membrane</keyword>
<gene>
    <name evidence="13" type="ORF">UFOPK1493_01017</name>
</gene>
<feature type="transmembrane region" description="Helical" evidence="10">
    <location>
        <begin position="331"/>
        <end position="348"/>
    </location>
</feature>
<dbReference type="AlphaFoldDB" id="A0A6J6CFW1"/>
<dbReference type="Pfam" id="PF00005">
    <property type="entry name" value="ABC_tran"/>
    <property type="match status" value="1"/>
</dbReference>
<evidence type="ECO:0000256" key="1">
    <source>
        <dbReference type="ARBA" id="ARBA00004141"/>
    </source>
</evidence>
<dbReference type="SMART" id="SM00382">
    <property type="entry name" value="AAA"/>
    <property type="match status" value="1"/>
</dbReference>
<dbReference type="GO" id="GO:0005524">
    <property type="term" value="F:ATP binding"/>
    <property type="evidence" value="ECO:0007669"/>
    <property type="project" value="UniProtKB-KW"/>
</dbReference>
<dbReference type="InterPro" id="IPR027417">
    <property type="entry name" value="P-loop_NTPase"/>
</dbReference>
<sequence>MMFGPAGGGFAPGGAQTSAAAGLPFAGVPAELREKADRILATEPEHPAPDVRFDPVMSDRQPFTLRRFLGAHRWRLGAAFVLVVLETLALQAGGILTQQGIDHGIVDGDTGVIVTVALLYVLSVIVATAAGAWRVSFTGRLGERLLYELRLRVFSHLQRLSIDFYTDERAGRLLTRMTSDVDALQQLFQDGLVNVAVQLLTLLVVTVILVALEPTLALVTILVVVPALLASTLWYRAASDRSFGVVRDRIADVLADLSETLQGIRIVTAFNRRRHNVVTHRRIVRRYRDANVVTARQGALYGPGADLLGALAQVVVVLVGGRMVLDGEITIGTLAAFVLYLTAFFAPIQQLVQLYSTYQSGQAAVGKLRELLATEPSVAEAPDAHDLPPIDGRVELVGVGFAYRPDMPVLVDVDLVIEPGETFALVGTTGSGKSTIAKLVTRFHDPTAGSVRIDGHDLRDVTVASLRRQLGVVPQEPFLFAASLRENVAFGRPGAEEAEVLAACVAVGLGDLIDRLPDGLDTFVHERGVSLSSGERQQIALARAFLSRPRVLVLDEATSSLDLESETVVERALDAVLEGRTAIVIAHRLATAMRADRIAVVESGRIVELGTPQQLRELGGRWAAMEATWHRHAGGG</sequence>
<dbReference type="InterPro" id="IPR039421">
    <property type="entry name" value="Type_1_exporter"/>
</dbReference>
<evidence type="ECO:0000259" key="11">
    <source>
        <dbReference type="PROSITE" id="PS50893"/>
    </source>
</evidence>
<dbReference type="PROSITE" id="PS50929">
    <property type="entry name" value="ABC_TM1F"/>
    <property type="match status" value="1"/>
</dbReference>
<name>A0A6J6CFW1_9ZZZZ</name>
<evidence type="ECO:0000313" key="13">
    <source>
        <dbReference type="EMBL" id="CAB4550460.1"/>
    </source>
</evidence>
<evidence type="ECO:0000256" key="9">
    <source>
        <dbReference type="ARBA" id="ARBA00023136"/>
    </source>
</evidence>
<keyword evidence="9 10" id="KW-0472">Membrane</keyword>
<dbReference type="PANTHER" id="PTHR24221">
    <property type="entry name" value="ATP-BINDING CASSETTE SUB-FAMILY B"/>
    <property type="match status" value="1"/>
</dbReference>
<dbReference type="CDD" id="cd18546">
    <property type="entry name" value="ABC_6TM_Rv0194_D2_like"/>
    <property type="match status" value="1"/>
</dbReference>
<dbReference type="InterPro" id="IPR003593">
    <property type="entry name" value="AAA+_ATPase"/>
</dbReference>
<feature type="transmembrane region" description="Helical" evidence="10">
    <location>
        <begin position="112"/>
        <end position="135"/>
    </location>
</feature>
<dbReference type="Gene3D" id="3.40.50.300">
    <property type="entry name" value="P-loop containing nucleotide triphosphate hydrolases"/>
    <property type="match status" value="1"/>
</dbReference>
<feature type="transmembrane region" description="Helical" evidence="10">
    <location>
        <begin position="74"/>
        <end position="92"/>
    </location>
</feature>
<dbReference type="InterPro" id="IPR003439">
    <property type="entry name" value="ABC_transporter-like_ATP-bd"/>
</dbReference>
<evidence type="ECO:0000256" key="8">
    <source>
        <dbReference type="ARBA" id="ARBA00022989"/>
    </source>
</evidence>
<protein>
    <submittedName>
        <fullName evidence="13">Unannotated protein</fullName>
    </submittedName>
</protein>
<dbReference type="PANTHER" id="PTHR24221:SF654">
    <property type="entry name" value="ATP-BINDING CASSETTE SUB-FAMILY B MEMBER 6"/>
    <property type="match status" value="1"/>
</dbReference>
<evidence type="ECO:0000256" key="4">
    <source>
        <dbReference type="ARBA" id="ARBA00022519"/>
    </source>
</evidence>
<accession>A0A6J6CFW1</accession>
<dbReference type="SUPFAM" id="SSF52540">
    <property type="entry name" value="P-loop containing nucleoside triphosphate hydrolases"/>
    <property type="match status" value="1"/>
</dbReference>
<evidence type="ECO:0000256" key="2">
    <source>
        <dbReference type="ARBA" id="ARBA00022448"/>
    </source>
</evidence>
<dbReference type="GO" id="GO:0016887">
    <property type="term" value="F:ATP hydrolysis activity"/>
    <property type="evidence" value="ECO:0007669"/>
    <property type="project" value="InterPro"/>
</dbReference>
<keyword evidence="5 10" id="KW-0812">Transmembrane</keyword>
<evidence type="ECO:0000256" key="3">
    <source>
        <dbReference type="ARBA" id="ARBA00022475"/>
    </source>
</evidence>
<keyword evidence="6" id="KW-0547">Nucleotide-binding</keyword>
<proteinExistence type="predicted"/>
<dbReference type="EMBL" id="CAEZSR010000026">
    <property type="protein sequence ID" value="CAB4550460.1"/>
    <property type="molecule type" value="Genomic_DNA"/>
</dbReference>
<organism evidence="13">
    <name type="scientific">freshwater metagenome</name>
    <dbReference type="NCBI Taxonomy" id="449393"/>
    <lineage>
        <taxon>unclassified sequences</taxon>
        <taxon>metagenomes</taxon>
        <taxon>ecological metagenomes</taxon>
    </lineage>
</organism>
<dbReference type="FunFam" id="3.40.50.300:FF:001001">
    <property type="entry name" value="Multidrug ABC transporter ATP-binding protein"/>
    <property type="match status" value="1"/>
</dbReference>
<dbReference type="GO" id="GO:0034040">
    <property type="term" value="F:ATPase-coupled lipid transmembrane transporter activity"/>
    <property type="evidence" value="ECO:0007669"/>
    <property type="project" value="TreeGrafter"/>
</dbReference>
<comment type="subcellular location">
    <subcellularLocation>
        <location evidence="1">Membrane</location>
        <topology evidence="1">Multi-pass membrane protein</topology>
    </subcellularLocation>
</comment>
<dbReference type="Pfam" id="PF00664">
    <property type="entry name" value="ABC_membrane"/>
    <property type="match status" value="1"/>
</dbReference>
<dbReference type="PROSITE" id="PS50893">
    <property type="entry name" value="ABC_TRANSPORTER_2"/>
    <property type="match status" value="1"/>
</dbReference>